<dbReference type="Pfam" id="PF13518">
    <property type="entry name" value="HTH_28"/>
    <property type="match status" value="1"/>
</dbReference>
<dbReference type="InterPro" id="IPR036397">
    <property type="entry name" value="RNaseH_sf"/>
</dbReference>
<evidence type="ECO:0000313" key="3">
    <source>
        <dbReference type="Proteomes" id="UP001220064"/>
    </source>
</evidence>
<dbReference type="PANTHER" id="PTHR35004:SF7">
    <property type="entry name" value="INTEGRASE PROTEIN"/>
    <property type="match status" value="1"/>
</dbReference>
<dbReference type="InterPro" id="IPR001584">
    <property type="entry name" value="Integrase_cat-core"/>
</dbReference>
<protein>
    <submittedName>
        <fullName evidence="2">Integrase core domain protein</fullName>
    </submittedName>
</protein>
<dbReference type="InterPro" id="IPR055247">
    <property type="entry name" value="InsJ-like_HTH"/>
</dbReference>
<dbReference type="Proteomes" id="UP001220064">
    <property type="component" value="Chromosome"/>
</dbReference>
<feature type="domain" description="Integrase catalytic" evidence="1">
    <location>
        <begin position="134"/>
        <end position="304"/>
    </location>
</feature>
<evidence type="ECO:0000313" key="2">
    <source>
        <dbReference type="EMBL" id="WCZ33323.1"/>
    </source>
</evidence>
<keyword evidence="3" id="KW-1185">Reference proteome</keyword>
<dbReference type="Gene3D" id="3.30.420.10">
    <property type="entry name" value="Ribonuclease H-like superfamily/Ribonuclease H"/>
    <property type="match status" value="1"/>
</dbReference>
<organism evidence="2 3">
    <name type="scientific">Corynebacterium massiliense DSM 45435</name>
    <dbReference type="NCBI Taxonomy" id="1121364"/>
    <lineage>
        <taxon>Bacteria</taxon>
        <taxon>Bacillati</taxon>
        <taxon>Actinomycetota</taxon>
        <taxon>Actinomycetes</taxon>
        <taxon>Mycobacteriales</taxon>
        <taxon>Corynebacteriaceae</taxon>
        <taxon>Corynebacterium</taxon>
    </lineage>
</organism>
<dbReference type="Pfam" id="PF13683">
    <property type="entry name" value="rve_3"/>
    <property type="match status" value="1"/>
</dbReference>
<accession>A0ABY7U9F1</accession>
<gene>
    <name evidence="2" type="ORF">CMASS_09560</name>
</gene>
<sequence>MNSPNRNLAIIKAVREQHQPVARVATRFNVSRQWVYALLRRYDTGGPQAVKPKSKAPHSNPRAVSKKLKKTIINMRKQLDHSGLDSGAETIQFHLEQQGMYAPSTSTIVRILRDHGLVQPEPKKRPRTSFIRFEASRPNECWQADITHAYLTGGRRVEILDFIDDHSRLLLSITASRSFSGPAVADELSHLISDFGPPQSTLTDNGLVFTARNAGAKGGRNAFEKLIRNHRIQQKNGRPGHPQTQGKIERFHQTLKRWLSRQPTVNTIDELQQQLDRFAAYYNTNRPHRALGRRTPYEVYNASTKASPDDNPTEEWRTRNDKVDKAGRCTIRYAGRLYHLGMGRKYTGHHVLMIIKDRHITTSLKDTGAIITEHYIDTSRNYQAPIWKHGEPPLN</sequence>
<dbReference type="InterPro" id="IPR012337">
    <property type="entry name" value="RNaseH-like_sf"/>
</dbReference>
<dbReference type="SUPFAM" id="SSF46689">
    <property type="entry name" value="Homeodomain-like"/>
    <property type="match status" value="1"/>
</dbReference>
<dbReference type="InterPro" id="IPR009057">
    <property type="entry name" value="Homeodomain-like_sf"/>
</dbReference>
<dbReference type="RefSeq" id="WP_273665901.1">
    <property type="nucleotide sequence ID" value="NZ_CP063189.1"/>
</dbReference>
<dbReference type="SUPFAM" id="SSF53098">
    <property type="entry name" value="Ribonuclease H-like"/>
    <property type="match status" value="1"/>
</dbReference>
<evidence type="ECO:0000259" key="1">
    <source>
        <dbReference type="PROSITE" id="PS50994"/>
    </source>
</evidence>
<reference evidence="2 3" key="1">
    <citation type="submission" date="2020-10" db="EMBL/GenBank/DDBJ databases">
        <title>Complete genome sequence of Corynebacterium massiliense DSM 45435, type strain of Corynebacterium massiliense.</title>
        <authorList>
            <person name="Busche T."/>
            <person name="Kalinowski J."/>
            <person name="Ruckert C."/>
        </authorList>
    </citation>
    <scope>NUCLEOTIDE SEQUENCE [LARGE SCALE GENOMIC DNA]</scope>
    <source>
        <strain evidence="2 3">DSM 45435</strain>
    </source>
</reference>
<dbReference type="PROSITE" id="PS50994">
    <property type="entry name" value="INTEGRASE"/>
    <property type="match status" value="1"/>
</dbReference>
<dbReference type="PANTHER" id="PTHR35004">
    <property type="entry name" value="TRANSPOSASE RV3428C-RELATED"/>
    <property type="match status" value="1"/>
</dbReference>
<name>A0ABY7U9F1_9CORY</name>
<dbReference type="EMBL" id="CP063189">
    <property type="protein sequence ID" value="WCZ33323.1"/>
    <property type="molecule type" value="Genomic_DNA"/>
</dbReference>
<proteinExistence type="predicted"/>
<dbReference type="NCBIfam" id="NF033577">
    <property type="entry name" value="transpos_IS481"/>
    <property type="match status" value="1"/>
</dbReference>
<dbReference type="InterPro" id="IPR047656">
    <property type="entry name" value="IS481-like_transpos"/>
</dbReference>